<gene>
    <name evidence="8" type="ORF">BCR32DRAFT_242575</name>
</gene>
<dbReference type="SMART" id="SM00382">
    <property type="entry name" value="AAA"/>
    <property type="match status" value="1"/>
</dbReference>
<evidence type="ECO:0000256" key="3">
    <source>
        <dbReference type="ARBA" id="ARBA00022840"/>
    </source>
</evidence>
<dbReference type="InterPro" id="IPR001487">
    <property type="entry name" value="Bromodomain"/>
</dbReference>
<accession>A0A1Y1XGD0</accession>
<dbReference type="InterPro" id="IPR003959">
    <property type="entry name" value="ATPase_AAA_core"/>
</dbReference>
<feature type="region of interest" description="Disordered" evidence="6">
    <location>
        <begin position="399"/>
        <end position="447"/>
    </location>
</feature>
<dbReference type="CDD" id="cd19517">
    <property type="entry name" value="RecA-like_Yta7-like"/>
    <property type="match status" value="1"/>
</dbReference>
<dbReference type="PANTHER" id="PTHR23069:SF0">
    <property type="entry name" value="TAT-BINDING HOMOLOG 7"/>
    <property type="match status" value="1"/>
</dbReference>
<dbReference type="FunFam" id="1.10.8.60:FF:000016">
    <property type="entry name" value="ATPase family AAA domain-containing protein 2B"/>
    <property type="match status" value="1"/>
</dbReference>
<dbReference type="Pfam" id="PF00004">
    <property type="entry name" value="AAA"/>
    <property type="match status" value="2"/>
</dbReference>
<dbReference type="InterPro" id="IPR003960">
    <property type="entry name" value="ATPase_AAA_CS"/>
</dbReference>
<reference evidence="8 9" key="1">
    <citation type="submission" date="2016-08" db="EMBL/GenBank/DDBJ databases">
        <title>A Parts List for Fungal Cellulosomes Revealed by Comparative Genomics.</title>
        <authorList>
            <consortium name="DOE Joint Genome Institute"/>
            <person name="Haitjema C.H."/>
            <person name="Gilmore S.P."/>
            <person name="Henske J.K."/>
            <person name="Solomon K.V."/>
            <person name="De Groot R."/>
            <person name="Kuo A."/>
            <person name="Mondo S.J."/>
            <person name="Salamov A.A."/>
            <person name="Labutti K."/>
            <person name="Zhao Z."/>
            <person name="Chiniquy J."/>
            <person name="Barry K."/>
            <person name="Brewer H.M."/>
            <person name="Purvine S.O."/>
            <person name="Wright A.T."/>
            <person name="Boxma B."/>
            <person name="Van Alen T."/>
            <person name="Hackstein J.H."/>
            <person name="Baker S.E."/>
            <person name="Grigoriev I.V."/>
            <person name="O'Malley M.A."/>
        </authorList>
    </citation>
    <scope>NUCLEOTIDE SEQUENCE [LARGE SCALE GENOMIC DNA]</scope>
    <source>
        <strain evidence="8 9">S4</strain>
    </source>
</reference>
<keyword evidence="2" id="KW-0547">Nucleotide-binding</keyword>
<dbReference type="Gene3D" id="1.20.920.10">
    <property type="entry name" value="Bromodomain-like"/>
    <property type="match status" value="1"/>
</dbReference>
<dbReference type="EMBL" id="MCFG01000052">
    <property type="protein sequence ID" value="ORX84434.1"/>
    <property type="molecule type" value="Genomic_DNA"/>
</dbReference>
<feature type="region of interest" description="Disordered" evidence="6">
    <location>
        <begin position="88"/>
        <end position="114"/>
    </location>
</feature>
<dbReference type="PROSITE" id="PS50014">
    <property type="entry name" value="BROMODOMAIN_2"/>
    <property type="match status" value="1"/>
</dbReference>
<feature type="compositionally biased region" description="Acidic residues" evidence="6">
    <location>
        <begin position="104"/>
        <end position="114"/>
    </location>
</feature>
<evidence type="ECO:0000313" key="9">
    <source>
        <dbReference type="Proteomes" id="UP000193944"/>
    </source>
</evidence>
<feature type="region of interest" description="Disordered" evidence="6">
    <location>
        <begin position="1234"/>
        <end position="1268"/>
    </location>
</feature>
<name>A0A1Y1XGD0_9FUNG</name>
<dbReference type="InterPro" id="IPR018247">
    <property type="entry name" value="EF_Hand_1_Ca_BS"/>
</dbReference>
<feature type="compositionally biased region" description="Basic and acidic residues" evidence="6">
    <location>
        <begin position="434"/>
        <end position="447"/>
    </location>
</feature>
<feature type="compositionally biased region" description="Basic and acidic residues" evidence="6">
    <location>
        <begin position="305"/>
        <end position="317"/>
    </location>
</feature>
<dbReference type="InterPro" id="IPR003593">
    <property type="entry name" value="AAA+_ATPase"/>
</dbReference>
<feature type="region of interest" description="Disordered" evidence="6">
    <location>
        <begin position="268"/>
        <end position="317"/>
    </location>
</feature>
<proteinExistence type="inferred from homology"/>
<dbReference type="PROSITE" id="PS00018">
    <property type="entry name" value="EF_HAND_1"/>
    <property type="match status" value="1"/>
</dbReference>
<keyword evidence="3" id="KW-0067">ATP-binding</keyword>
<feature type="compositionally biased region" description="Polar residues" evidence="6">
    <location>
        <begin position="156"/>
        <end position="167"/>
    </location>
</feature>
<dbReference type="GO" id="GO:0003682">
    <property type="term" value="F:chromatin binding"/>
    <property type="evidence" value="ECO:0007669"/>
    <property type="project" value="TreeGrafter"/>
</dbReference>
<sequence length="1512" mass="177422">MNDNIKKEETKNKYSTRLRNSLPHINYAEDYADLNYDDFESSDDNRIYSRLNTSLSRNRKRRKIYTEKENPVYIKINRNTNTYKSMLRNRTNNDDQDNNNFHEIEDDEIDNDDNDTINENEIENVDEIRHDNVITNNIEIDNKEEENQEEINNKDSNNVIKSTNNENEYTEPNHYNTRYNTRSHFKKINVKLSSVETTTGDNENIENDSEDFMDDKKRNRNEMNHIHIMEEKNKMQISKNDISTKVIEDDLENSFDIHRRGRPRRRKILFDDQDEENTNNHYNLRNRSNSNTSKRKAYDEDFEDQNTHENEKTEDNFNTRYETRYATRYQTRYATRYAKIREENEEEVPPRKIYLRKHSLELKKLIDNKEEMLESRKVGNYNLRRSDQSINYSLPNLMENNHKDMEKNSRNQRHRMYMNRSSSSYSYRKKRSYSYRDKSDSEDERKNLFIGKASRRIGLGGNGLKGNDDDGNRSIVPLNIKELLLAEQKVLQQMHLSSNPNDNEILKNMLTKDGQNIADTDQVDVKPIDFNMVGGLDEHIQSLKEMVILPLLYPEVYSKFSITPPRGVLFHGPPGTGKTLLARALASSCSTENQKVAFFMRKGADCLTKWVGESERQLKLLFEEAKVWQPSIIFFDEIDGLAPVRSSKQDQIHSSIVTTLLSLMDGLDKRGQVVVIGATNRIDSIDPALRRPGRFDREFYFPLPNFEARKKIIEINTKKWKPSLEPKVIDQLANITKGYCGADVKALCTEAAIHAMKKTYPQIYDSSDKLLINTDDIVVEISDFLNALKTIKPSTFRSSTGNSREIPKDLMPLFQTNYINIIDILDNIIPIITKERKNDWQQNDNNDCKSLEEIEYQEIGDSLDQFDSRLLSWNSLTSLELKSYQMYHLRLLICGKKGMGQTNYIGPAIINKLENWGFFIKSFDLNTLLKESYQTMESTIISSFQELSRHSPVAIYIPNIDLWWDSVSDLIKNVFLMNLEDFESKYPIFFLATCNKEAKDIPTILKLFNLIPNINLYNIGLKRVYEVVRPNKNEIKEFFKNIINEIKKEPPVNYIPVKSKITNNIIGLEPKRNNTDQNKIKKILPKAPPPPPREFTKDELERIHEHDEYVLAELRRELRTMTKELRKDKELKVFCYPVDLSEAEDYLECIEHPMDFSKIDEKIDNREYNTPKEWYDDIELIVNNAMTYNQNYDPNNIIRKAKILKDSVKVMMHFLNPELVWECNQVIRHRKLEEIQNKKNKNEKNDNTHNHSNNNYNNHNHHNSHKHEDTIIEGNKYQLHAGAPGIRQSRRLLGQKPDLDIVSFEYLTNLKKNKNHHIHNNDNTPSNPEKELIKVNENNDEPKIIDNKTIVIESNNNESKFYNKKYETIIIDSPKTSSINENTKNNNMELDNVIDLCDNDINVITNVITCSPEAQSQSINDNTLVADNTFHEKKLIEEKMAEPVFELDTKKLNELEDYIISISQHLTIEMIQFLSSELTHLISMKRSEWNRNSIIEDGMMIVKQFDNQNKRF</sequence>
<reference evidence="8 9" key="2">
    <citation type="submission" date="2016-08" db="EMBL/GenBank/DDBJ databases">
        <title>Pervasive Adenine N6-methylation of Active Genes in Fungi.</title>
        <authorList>
            <consortium name="DOE Joint Genome Institute"/>
            <person name="Mondo S.J."/>
            <person name="Dannebaum R.O."/>
            <person name="Kuo R.C."/>
            <person name="Labutti K."/>
            <person name="Haridas S."/>
            <person name="Kuo A."/>
            <person name="Salamov A."/>
            <person name="Ahrendt S.R."/>
            <person name="Lipzen A."/>
            <person name="Sullivan W."/>
            <person name="Andreopoulos W.B."/>
            <person name="Clum A."/>
            <person name="Lindquist E."/>
            <person name="Daum C."/>
            <person name="Ramamoorthy G.K."/>
            <person name="Gryganskyi A."/>
            <person name="Culley D."/>
            <person name="Magnuson J.K."/>
            <person name="James T.Y."/>
            <person name="O'Malley M.A."/>
            <person name="Stajich J.E."/>
            <person name="Spatafora J.W."/>
            <person name="Visel A."/>
            <person name="Grigoriev I.V."/>
        </authorList>
    </citation>
    <scope>NUCLEOTIDE SEQUENCE [LARGE SCALE GENOMIC DNA]</scope>
    <source>
        <strain evidence="8 9">S4</strain>
    </source>
</reference>
<dbReference type="STRING" id="1754192.A0A1Y1XGD0"/>
<feature type="compositionally biased region" description="Polar residues" evidence="6">
    <location>
        <begin position="279"/>
        <end position="292"/>
    </location>
</feature>
<protein>
    <submittedName>
        <fullName evidence="8">AAA-domain-containing protein</fullName>
    </submittedName>
</protein>
<dbReference type="GO" id="GO:0005524">
    <property type="term" value="F:ATP binding"/>
    <property type="evidence" value="ECO:0007669"/>
    <property type="project" value="UniProtKB-KW"/>
</dbReference>
<dbReference type="Gene3D" id="3.40.50.300">
    <property type="entry name" value="P-loop containing nucleotide triphosphate hydrolases"/>
    <property type="match status" value="1"/>
</dbReference>
<dbReference type="SUPFAM" id="SSF47370">
    <property type="entry name" value="Bromodomain"/>
    <property type="match status" value="1"/>
</dbReference>
<dbReference type="Proteomes" id="UP000193944">
    <property type="component" value="Unassembled WGS sequence"/>
</dbReference>
<dbReference type="PRINTS" id="PR00503">
    <property type="entry name" value="BROMODOMAIN"/>
</dbReference>
<comment type="caution">
    <text evidence="8">The sequence shown here is derived from an EMBL/GenBank/DDBJ whole genome shotgun (WGS) entry which is preliminary data.</text>
</comment>
<dbReference type="FunFam" id="3.40.50.300:FF:000061">
    <property type="entry name" value="ATPase family, AAA domain-containing 2"/>
    <property type="match status" value="1"/>
</dbReference>
<dbReference type="PANTHER" id="PTHR23069">
    <property type="entry name" value="AAA DOMAIN-CONTAINING"/>
    <property type="match status" value="1"/>
</dbReference>
<evidence type="ECO:0000256" key="1">
    <source>
        <dbReference type="ARBA" id="ARBA00006914"/>
    </source>
</evidence>
<evidence type="ECO:0000256" key="4">
    <source>
        <dbReference type="ARBA" id="ARBA00023117"/>
    </source>
</evidence>
<evidence type="ECO:0000256" key="2">
    <source>
        <dbReference type="ARBA" id="ARBA00022741"/>
    </source>
</evidence>
<keyword evidence="4 5" id="KW-0103">Bromodomain</keyword>
<comment type="similarity">
    <text evidence="1">Belongs to the AAA ATPase family.</text>
</comment>
<dbReference type="InterPro" id="IPR036427">
    <property type="entry name" value="Bromodomain-like_sf"/>
</dbReference>
<evidence type="ECO:0000256" key="6">
    <source>
        <dbReference type="SAM" id="MobiDB-lite"/>
    </source>
</evidence>
<dbReference type="Pfam" id="PF17862">
    <property type="entry name" value="AAA_lid_3"/>
    <property type="match status" value="1"/>
</dbReference>
<dbReference type="PROSITE" id="PS00674">
    <property type="entry name" value="AAA"/>
    <property type="match status" value="1"/>
</dbReference>
<dbReference type="InterPro" id="IPR027417">
    <property type="entry name" value="P-loop_NTPase"/>
</dbReference>
<evidence type="ECO:0000256" key="5">
    <source>
        <dbReference type="PROSITE-ProRule" id="PRU00035"/>
    </source>
</evidence>
<organism evidence="8 9">
    <name type="scientific">Anaeromyces robustus</name>
    <dbReference type="NCBI Taxonomy" id="1754192"/>
    <lineage>
        <taxon>Eukaryota</taxon>
        <taxon>Fungi</taxon>
        <taxon>Fungi incertae sedis</taxon>
        <taxon>Chytridiomycota</taxon>
        <taxon>Chytridiomycota incertae sedis</taxon>
        <taxon>Neocallimastigomycetes</taxon>
        <taxon>Neocallimastigales</taxon>
        <taxon>Neocallimastigaceae</taxon>
        <taxon>Anaeromyces</taxon>
    </lineage>
</organism>
<dbReference type="GO" id="GO:0006334">
    <property type="term" value="P:nucleosome assembly"/>
    <property type="evidence" value="ECO:0007669"/>
    <property type="project" value="TreeGrafter"/>
</dbReference>
<dbReference type="Gene3D" id="1.10.8.60">
    <property type="match status" value="1"/>
</dbReference>
<dbReference type="GO" id="GO:0006337">
    <property type="term" value="P:nucleosome disassembly"/>
    <property type="evidence" value="ECO:0007669"/>
    <property type="project" value="TreeGrafter"/>
</dbReference>
<keyword evidence="9" id="KW-1185">Reference proteome</keyword>
<dbReference type="InterPro" id="IPR041569">
    <property type="entry name" value="AAA_lid_3"/>
</dbReference>
<feature type="compositionally biased region" description="Basic and acidic residues" evidence="6">
    <location>
        <begin position="400"/>
        <end position="409"/>
    </location>
</feature>
<dbReference type="OrthoDB" id="5421at2759"/>
<dbReference type="GO" id="GO:0005634">
    <property type="term" value="C:nucleus"/>
    <property type="evidence" value="ECO:0007669"/>
    <property type="project" value="TreeGrafter"/>
</dbReference>
<evidence type="ECO:0000259" key="7">
    <source>
        <dbReference type="PROSITE" id="PS50014"/>
    </source>
</evidence>
<evidence type="ECO:0000313" key="8">
    <source>
        <dbReference type="EMBL" id="ORX84434.1"/>
    </source>
</evidence>
<dbReference type="GO" id="GO:0042393">
    <property type="term" value="F:histone binding"/>
    <property type="evidence" value="ECO:0007669"/>
    <property type="project" value="TreeGrafter"/>
</dbReference>
<dbReference type="GO" id="GO:0045815">
    <property type="term" value="P:transcription initiation-coupled chromatin remodeling"/>
    <property type="evidence" value="ECO:0007669"/>
    <property type="project" value="TreeGrafter"/>
</dbReference>
<dbReference type="InterPro" id="IPR045199">
    <property type="entry name" value="ATAD2-like"/>
</dbReference>
<feature type="domain" description="Bromo" evidence="7">
    <location>
        <begin position="1126"/>
        <end position="1189"/>
    </location>
</feature>
<dbReference type="GO" id="GO:0016887">
    <property type="term" value="F:ATP hydrolysis activity"/>
    <property type="evidence" value="ECO:0007669"/>
    <property type="project" value="InterPro"/>
</dbReference>
<dbReference type="Pfam" id="PF00439">
    <property type="entry name" value="Bromodomain"/>
    <property type="match status" value="1"/>
</dbReference>
<feature type="compositionally biased region" description="Basic and acidic residues" evidence="6">
    <location>
        <begin position="1234"/>
        <end position="1249"/>
    </location>
</feature>
<dbReference type="SUPFAM" id="SSF52540">
    <property type="entry name" value="P-loop containing nucleoside triphosphate hydrolases"/>
    <property type="match status" value="2"/>
</dbReference>
<dbReference type="SMART" id="SM00297">
    <property type="entry name" value="BROMO"/>
    <property type="match status" value="1"/>
</dbReference>
<feature type="region of interest" description="Disordered" evidence="6">
    <location>
        <begin position="144"/>
        <end position="173"/>
    </location>
</feature>